<name>A0A7G9W979_ALKCA</name>
<dbReference type="InterPro" id="IPR001127">
    <property type="entry name" value="PTS_EIIA_1_perm"/>
</dbReference>
<keyword evidence="3 8" id="KW-0762">Sugar transport</keyword>
<dbReference type="FunFam" id="2.70.70.10:FF:000001">
    <property type="entry name" value="PTS system glucose-specific IIA component"/>
    <property type="match status" value="1"/>
</dbReference>
<proteinExistence type="predicted"/>
<accession>A0A7G9W979</accession>
<dbReference type="RefSeq" id="WP_213165605.1">
    <property type="nucleotide sequence ID" value="NZ_CP058559.1"/>
</dbReference>
<sequence length="163" mass="18076">MFNLFKKKKEEVDYRVFAPIKGEVIELTEVPDPVFAQKMLGDGVAINPAEGVVYSPVNGEIVQVFDTKHAIGIKGETGIELLIHVGLETVALKGEGFTTFVKPGQSVKVGQKLLEFDLETIKEKAKSMITPVVITNSEQEQYNIEKNYGTANDNQYVVMEVKK</sequence>
<reference evidence="8 9" key="1">
    <citation type="submission" date="2020-07" db="EMBL/GenBank/DDBJ databases">
        <title>Alkalicella. sp. LB2 genome.</title>
        <authorList>
            <person name="Postec A."/>
            <person name="Quemeneur M."/>
        </authorList>
    </citation>
    <scope>NUCLEOTIDE SEQUENCE [LARGE SCALE GENOMIC DNA]</scope>
    <source>
        <strain evidence="8 9">LB2</strain>
    </source>
</reference>
<keyword evidence="5" id="KW-0598">Phosphotransferase system</keyword>
<dbReference type="PANTHER" id="PTHR45008">
    <property type="entry name" value="PTS SYSTEM GLUCOSE-SPECIFIC EIIA COMPONENT"/>
    <property type="match status" value="1"/>
</dbReference>
<evidence type="ECO:0000256" key="2">
    <source>
        <dbReference type="ARBA" id="ARBA00022448"/>
    </source>
</evidence>
<keyword evidence="2" id="KW-0813">Transport</keyword>
<dbReference type="InterPro" id="IPR011055">
    <property type="entry name" value="Dup_hybrid_motif"/>
</dbReference>
<dbReference type="GO" id="GO:0009401">
    <property type="term" value="P:phosphoenolpyruvate-dependent sugar phosphotransferase system"/>
    <property type="evidence" value="ECO:0007669"/>
    <property type="project" value="UniProtKB-KW"/>
</dbReference>
<dbReference type="Gene3D" id="2.70.70.10">
    <property type="entry name" value="Glucose Permease (Domain IIA)"/>
    <property type="match status" value="1"/>
</dbReference>
<dbReference type="Proteomes" id="UP000516160">
    <property type="component" value="Chromosome"/>
</dbReference>
<keyword evidence="6" id="KW-0418">Kinase</keyword>
<comment type="subcellular location">
    <subcellularLocation>
        <location evidence="1">Cytoplasm</location>
    </subcellularLocation>
</comment>
<dbReference type="AlphaFoldDB" id="A0A7G9W979"/>
<dbReference type="EMBL" id="CP058559">
    <property type="protein sequence ID" value="QNO15241.1"/>
    <property type="molecule type" value="Genomic_DNA"/>
</dbReference>
<dbReference type="NCBIfam" id="TIGR00830">
    <property type="entry name" value="PTBA"/>
    <property type="match status" value="1"/>
</dbReference>
<dbReference type="GO" id="GO:0016301">
    <property type="term" value="F:kinase activity"/>
    <property type="evidence" value="ECO:0007669"/>
    <property type="project" value="UniProtKB-KW"/>
</dbReference>
<evidence type="ECO:0000256" key="6">
    <source>
        <dbReference type="ARBA" id="ARBA00022777"/>
    </source>
</evidence>
<dbReference type="PROSITE" id="PS51093">
    <property type="entry name" value="PTS_EIIA_TYPE_1"/>
    <property type="match status" value="1"/>
</dbReference>
<evidence type="ECO:0000256" key="3">
    <source>
        <dbReference type="ARBA" id="ARBA00022597"/>
    </source>
</evidence>
<evidence type="ECO:0000313" key="9">
    <source>
        <dbReference type="Proteomes" id="UP000516160"/>
    </source>
</evidence>
<keyword evidence="4" id="KW-0808">Transferase</keyword>
<dbReference type="CDD" id="cd00210">
    <property type="entry name" value="PTS_IIA_glc"/>
    <property type="match status" value="1"/>
</dbReference>
<dbReference type="PANTHER" id="PTHR45008:SF1">
    <property type="entry name" value="PTS SYSTEM GLUCOSE-SPECIFIC EIIA COMPONENT"/>
    <property type="match status" value="1"/>
</dbReference>
<dbReference type="InterPro" id="IPR050890">
    <property type="entry name" value="PTS_EIIA_component"/>
</dbReference>
<dbReference type="KEGG" id="acae:HYG86_10950"/>
<organism evidence="8 9">
    <name type="scientific">Alkalicella caledoniensis</name>
    <dbReference type="NCBI Taxonomy" id="2731377"/>
    <lineage>
        <taxon>Bacteria</taxon>
        <taxon>Bacillati</taxon>
        <taxon>Bacillota</taxon>
        <taxon>Clostridia</taxon>
        <taxon>Eubacteriales</taxon>
        <taxon>Proteinivoracaceae</taxon>
        <taxon>Alkalicella</taxon>
    </lineage>
</organism>
<evidence type="ECO:0000313" key="8">
    <source>
        <dbReference type="EMBL" id="QNO15241.1"/>
    </source>
</evidence>
<evidence type="ECO:0000256" key="1">
    <source>
        <dbReference type="ARBA" id="ARBA00004496"/>
    </source>
</evidence>
<dbReference type="SUPFAM" id="SSF51261">
    <property type="entry name" value="Duplicated hybrid motif"/>
    <property type="match status" value="1"/>
</dbReference>
<dbReference type="PROSITE" id="PS00371">
    <property type="entry name" value="PTS_EIIA_TYPE_1_HIS"/>
    <property type="match status" value="1"/>
</dbReference>
<gene>
    <name evidence="8" type="ORF">HYG86_10950</name>
</gene>
<evidence type="ECO:0000259" key="7">
    <source>
        <dbReference type="PROSITE" id="PS51093"/>
    </source>
</evidence>
<feature type="domain" description="PTS EIIA type-1" evidence="7">
    <location>
        <begin position="32"/>
        <end position="136"/>
    </location>
</feature>
<evidence type="ECO:0000256" key="4">
    <source>
        <dbReference type="ARBA" id="ARBA00022679"/>
    </source>
</evidence>
<protein>
    <submittedName>
        <fullName evidence="8">PTS glucose transporter subunit IIA</fullName>
    </submittedName>
</protein>
<evidence type="ECO:0000256" key="5">
    <source>
        <dbReference type="ARBA" id="ARBA00022683"/>
    </source>
</evidence>
<dbReference type="Pfam" id="PF00358">
    <property type="entry name" value="PTS_EIIA_1"/>
    <property type="match status" value="1"/>
</dbReference>
<keyword evidence="9" id="KW-1185">Reference proteome</keyword>
<dbReference type="GO" id="GO:0005737">
    <property type="term" value="C:cytoplasm"/>
    <property type="evidence" value="ECO:0007669"/>
    <property type="project" value="UniProtKB-SubCell"/>
</dbReference>